<sequence length="130" mass="13799">MSDCRNNVAGLLKNHKAAGNFSMSFETSSSHMAETVAFKPLERLVIGTNNNFLAINVVAVHPEAVDNGEAFGLYCTVSSFGVGEYATVVGDDPLIIATFLVQNCSNGGHTGLNLGDKLGFAVIHRVAKKR</sequence>
<organism evidence="1 2">
    <name type="scientific">Romanomermis culicivorax</name>
    <name type="common">Nematode worm</name>
    <dbReference type="NCBI Taxonomy" id="13658"/>
    <lineage>
        <taxon>Eukaryota</taxon>
        <taxon>Metazoa</taxon>
        <taxon>Ecdysozoa</taxon>
        <taxon>Nematoda</taxon>
        <taxon>Enoplea</taxon>
        <taxon>Dorylaimia</taxon>
        <taxon>Mermithida</taxon>
        <taxon>Mermithoidea</taxon>
        <taxon>Mermithidae</taxon>
        <taxon>Romanomermis</taxon>
    </lineage>
</organism>
<keyword evidence="1" id="KW-1185">Reference proteome</keyword>
<name>A0A915HU74_ROMCU</name>
<accession>A0A915HU74</accession>
<evidence type="ECO:0000313" key="1">
    <source>
        <dbReference type="Proteomes" id="UP000887565"/>
    </source>
</evidence>
<reference evidence="2" key="1">
    <citation type="submission" date="2022-11" db="UniProtKB">
        <authorList>
            <consortium name="WormBaseParasite"/>
        </authorList>
    </citation>
    <scope>IDENTIFICATION</scope>
</reference>
<proteinExistence type="predicted"/>
<dbReference type="AlphaFoldDB" id="A0A915HU74"/>
<dbReference type="WBParaSite" id="nRc.2.0.1.t05324-RA">
    <property type="protein sequence ID" value="nRc.2.0.1.t05324-RA"/>
    <property type="gene ID" value="nRc.2.0.1.g05324"/>
</dbReference>
<protein>
    <submittedName>
        <fullName evidence="2">Uncharacterized protein</fullName>
    </submittedName>
</protein>
<evidence type="ECO:0000313" key="2">
    <source>
        <dbReference type="WBParaSite" id="nRc.2.0.1.t05324-RA"/>
    </source>
</evidence>
<dbReference type="Proteomes" id="UP000887565">
    <property type="component" value="Unplaced"/>
</dbReference>